<dbReference type="Proteomes" id="UP000007490">
    <property type="component" value="Chromosome"/>
</dbReference>
<protein>
    <submittedName>
        <fullName evidence="1">Uncharacterized protein</fullName>
    </submittedName>
</protein>
<dbReference type="EMBL" id="CP002551">
    <property type="protein sequence ID" value="ADZ09962.1"/>
    <property type="molecule type" value="Genomic_DNA"/>
</dbReference>
<proteinExistence type="predicted"/>
<accession>F0T9T3</accession>
<keyword evidence="2" id="KW-1185">Reference proteome</keyword>
<dbReference type="HOGENOM" id="CLU_3302718_0_0_2"/>
<dbReference type="SUPFAM" id="SSF57802">
    <property type="entry name" value="Rubredoxin-like"/>
    <property type="match status" value="1"/>
</dbReference>
<dbReference type="AlphaFoldDB" id="F0T9T3"/>
<reference evidence="1 2" key="2">
    <citation type="journal article" date="2014" name="Int. J. Syst. Evol. Microbiol.">
        <title>Methanobacterium paludis sp. nov. and a novel strain of Methanobacterium lacus isolated from northern peatlands.</title>
        <authorList>
            <person name="Cadillo-Quiroz H."/>
            <person name="Brauer S.L."/>
            <person name="Goodson N."/>
            <person name="Yavitt J.B."/>
            <person name="Zinder S.H."/>
        </authorList>
    </citation>
    <scope>NUCLEOTIDE SEQUENCE [LARGE SCALE GENOMIC DNA]</scope>
    <source>
        <strain evidence="1 2">AL-21</strain>
    </source>
</reference>
<gene>
    <name evidence="1" type="ordered locus">Metbo_1738</name>
</gene>
<reference evidence="2" key="1">
    <citation type="submission" date="2011-02" db="EMBL/GenBank/DDBJ databases">
        <title>Complete sequence of Methanobacterium sp. AL-21.</title>
        <authorList>
            <consortium name="US DOE Joint Genome Institute"/>
            <person name="Lucas S."/>
            <person name="Copeland A."/>
            <person name="Lapidus A."/>
            <person name="Cheng J.-F."/>
            <person name="Goodwin L."/>
            <person name="Pitluck S."/>
            <person name="Chertkov O."/>
            <person name="Detter J.C."/>
            <person name="Han C."/>
            <person name="Tapia R."/>
            <person name="Land M."/>
            <person name="Hauser L."/>
            <person name="Kyrpides N."/>
            <person name="Ivanova N."/>
            <person name="Mikhailova N."/>
            <person name="Pagani I."/>
            <person name="Cadillo-Quiroz H."/>
            <person name="Imachi H."/>
            <person name="Zinder S."/>
            <person name="Liu W."/>
            <person name="Woyke T."/>
        </authorList>
    </citation>
    <scope>NUCLEOTIDE SEQUENCE [LARGE SCALE GENOMIC DNA]</scope>
    <source>
        <strain evidence="2">AL-21</strain>
    </source>
</reference>
<dbReference type="KEGG" id="mel:Metbo_1738"/>
<sequence length="39" mass="4469">MCETEIEFKCVNCGNLYNPKIELECPECYDKGEGIKNPN</sequence>
<evidence type="ECO:0000313" key="1">
    <source>
        <dbReference type="EMBL" id="ADZ09962.1"/>
    </source>
</evidence>
<name>F0T9T3_METLA</name>
<evidence type="ECO:0000313" key="2">
    <source>
        <dbReference type="Proteomes" id="UP000007490"/>
    </source>
</evidence>
<organism evidence="1 2">
    <name type="scientific">Methanobacterium lacus (strain AL-21)</name>
    <dbReference type="NCBI Taxonomy" id="877455"/>
    <lineage>
        <taxon>Archaea</taxon>
        <taxon>Methanobacteriati</taxon>
        <taxon>Methanobacteriota</taxon>
        <taxon>Methanomada group</taxon>
        <taxon>Methanobacteria</taxon>
        <taxon>Methanobacteriales</taxon>
        <taxon>Methanobacteriaceae</taxon>
        <taxon>Methanobacterium</taxon>
    </lineage>
</organism>